<evidence type="ECO:0000313" key="2">
    <source>
        <dbReference type="EMBL" id="MFC3440446.1"/>
    </source>
</evidence>
<comment type="caution">
    <text evidence="2">The sequence shown here is derived from an EMBL/GenBank/DDBJ whole genome shotgun (WGS) entry which is preliminary data.</text>
</comment>
<keyword evidence="2" id="KW-0808">Transferase</keyword>
<sequence>MMEKAKATQAILDVHENTRYYDDAAQADAVALFWDGNSPFLKMFRQLECNAIIELAVGKGRHVPMYMDRASNIVLVDALGQNIAACRALLGEAPKFRYYVNNGVDLSELADGSYDSLFSYDAVVHFEMLDVWSYLKETARVLAPGGRALYHHSNYSEHPTHVWTQNPHNRNFMSNAIFEHLADRAGLVVLDQAPIHWGHVEYLDGLTLLEKPAA</sequence>
<dbReference type="GO" id="GO:0032259">
    <property type="term" value="P:methylation"/>
    <property type="evidence" value="ECO:0007669"/>
    <property type="project" value="UniProtKB-KW"/>
</dbReference>
<dbReference type="Pfam" id="PF08241">
    <property type="entry name" value="Methyltransf_11"/>
    <property type="match status" value="1"/>
</dbReference>
<gene>
    <name evidence="2" type="ORF">ACFOKF_04390</name>
</gene>
<dbReference type="EMBL" id="JBHRVU010000004">
    <property type="protein sequence ID" value="MFC3440446.1"/>
    <property type="molecule type" value="Genomic_DNA"/>
</dbReference>
<evidence type="ECO:0000259" key="1">
    <source>
        <dbReference type="Pfam" id="PF08241"/>
    </source>
</evidence>
<keyword evidence="2" id="KW-0489">Methyltransferase</keyword>
<feature type="domain" description="Methyltransferase type 11" evidence="1">
    <location>
        <begin position="54"/>
        <end position="148"/>
    </location>
</feature>
<dbReference type="InterPro" id="IPR029063">
    <property type="entry name" value="SAM-dependent_MTases_sf"/>
</dbReference>
<dbReference type="CDD" id="cd02440">
    <property type="entry name" value="AdoMet_MTases"/>
    <property type="match status" value="1"/>
</dbReference>
<proteinExistence type="predicted"/>
<keyword evidence="3" id="KW-1185">Reference proteome</keyword>
<dbReference type="Gene3D" id="3.40.50.150">
    <property type="entry name" value="Vaccinia Virus protein VP39"/>
    <property type="match status" value="1"/>
</dbReference>
<organism evidence="2 3">
    <name type="scientific">Sphingobium rhizovicinum</name>
    <dbReference type="NCBI Taxonomy" id="432308"/>
    <lineage>
        <taxon>Bacteria</taxon>
        <taxon>Pseudomonadati</taxon>
        <taxon>Pseudomonadota</taxon>
        <taxon>Alphaproteobacteria</taxon>
        <taxon>Sphingomonadales</taxon>
        <taxon>Sphingomonadaceae</taxon>
        <taxon>Sphingobium</taxon>
    </lineage>
</organism>
<name>A0ABV7NBQ3_9SPHN</name>
<dbReference type="GO" id="GO:0008168">
    <property type="term" value="F:methyltransferase activity"/>
    <property type="evidence" value="ECO:0007669"/>
    <property type="project" value="UniProtKB-KW"/>
</dbReference>
<accession>A0ABV7NBQ3</accession>
<dbReference type="Proteomes" id="UP001595681">
    <property type="component" value="Unassembled WGS sequence"/>
</dbReference>
<dbReference type="SUPFAM" id="SSF53335">
    <property type="entry name" value="S-adenosyl-L-methionine-dependent methyltransferases"/>
    <property type="match status" value="1"/>
</dbReference>
<evidence type="ECO:0000313" key="3">
    <source>
        <dbReference type="Proteomes" id="UP001595681"/>
    </source>
</evidence>
<dbReference type="InterPro" id="IPR013216">
    <property type="entry name" value="Methyltransf_11"/>
</dbReference>
<reference evidence="3" key="1">
    <citation type="journal article" date="2019" name="Int. J. Syst. Evol. Microbiol.">
        <title>The Global Catalogue of Microorganisms (GCM) 10K type strain sequencing project: providing services to taxonomists for standard genome sequencing and annotation.</title>
        <authorList>
            <consortium name="The Broad Institute Genomics Platform"/>
            <consortium name="The Broad Institute Genome Sequencing Center for Infectious Disease"/>
            <person name="Wu L."/>
            <person name="Ma J."/>
        </authorList>
    </citation>
    <scope>NUCLEOTIDE SEQUENCE [LARGE SCALE GENOMIC DNA]</scope>
    <source>
        <strain evidence="3">CCM 7491</strain>
    </source>
</reference>
<dbReference type="RefSeq" id="WP_380793473.1">
    <property type="nucleotide sequence ID" value="NZ_JBHRVU010000004.1"/>
</dbReference>
<protein>
    <submittedName>
        <fullName evidence="2">Methyltransferase domain-containing protein</fullName>
    </submittedName>
</protein>